<keyword evidence="6" id="KW-0902">Two-component regulatory system</keyword>
<dbReference type="InterPro" id="IPR003661">
    <property type="entry name" value="HisK_dim/P_dom"/>
</dbReference>
<evidence type="ECO:0000259" key="8">
    <source>
        <dbReference type="PROSITE" id="PS50109"/>
    </source>
</evidence>
<evidence type="ECO:0000313" key="9">
    <source>
        <dbReference type="EMBL" id="GLH74960.1"/>
    </source>
</evidence>
<dbReference type="Gene3D" id="1.10.287.130">
    <property type="match status" value="1"/>
</dbReference>
<organism evidence="9 10">
    <name type="scientific">Geothrix limicola</name>
    <dbReference type="NCBI Taxonomy" id="2927978"/>
    <lineage>
        <taxon>Bacteria</taxon>
        <taxon>Pseudomonadati</taxon>
        <taxon>Acidobacteriota</taxon>
        <taxon>Holophagae</taxon>
        <taxon>Holophagales</taxon>
        <taxon>Holophagaceae</taxon>
        <taxon>Geothrix</taxon>
    </lineage>
</organism>
<comment type="catalytic activity">
    <reaction evidence="1">
        <text>ATP + protein L-histidine = ADP + protein N-phospho-L-histidine.</text>
        <dbReference type="EC" id="2.7.13.3"/>
    </reaction>
</comment>
<evidence type="ECO:0000256" key="1">
    <source>
        <dbReference type="ARBA" id="ARBA00000085"/>
    </source>
</evidence>
<dbReference type="EC" id="2.7.13.3" evidence="2"/>
<name>A0ABQ5QLW2_9BACT</name>
<dbReference type="Gene3D" id="3.30.565.10">
    <property type="entry name" value="Histidine kinase-like ATPase, C-terminal domain"/>
    <property type="match status" value="1"/>
</dbReference>
<dbReference type="PRINTS" id="PR00344">
    <property type="entry name" value="BCTRLSENSOR"/>
</dbReference>
<dbReference type="CDD" id="cd00082">
    <property type="entry name" value="HisKA"/>
    <property type="match status" value="1"/>
</dbReference>
<dbReference type="SMART" id="SM01080">
    <property type="entry name" value="CHASE2"/>
    <property type="match status" value="1"/>
</dbReference>
<accession>A0ABQ5QLW2</accession>
<keyword evidence="4" id="KW-0808">Transferase</keyword>
<evidence type="ECO:0000256" key="5">
    <source>
        <dbReference type="ARBA" id="ARBA00022777"/>
    </source>
</evidence>
<evidence type="ECO:0000256" key="4">
    <source>
        <dbReference type="ARBA" id="ARBA00022679"/>
    </source>
</evidence>
<dbReference type="Pfam" id="PF00512">
    <property type="entry name" value="HisKA"/>
    <property type="match status" value="1"/>
</dbReference>
<protein>
    <recommendedName>
        <fullName evidence="2">histidine kinase</fullName>
        <ecNumber evidence="2">2.7.13.3</ecNumber>
    </recommendedName>
</protein>
<sequence length="585" mass="62020">MLSSAELLVRDAMLRSLPGRPPSKVAVVLIDEAAIRSEGRWPWSRAQIAHLVDRMFAAGAKGVALDLLLPEAREGDEGLAQALRQGPSVLAAGLDDSGAWLMPNRTLQGTQLGHVSFDLDRDGVVRRFSATKQMGGRVLPALSVAAARLGDARLPVPVGVILRPAFRTRPIPQISAAVLLGSDRLGSDRLGSDRLGSDRPGSELEAALRDRIVFLGTSAAGIGDRFVSPISQGGTPEPGVLVEAMSAEAILSKDLLRTAPPLLDALLVFGLALLGSFLLASPSRISPLIASPILLAPLMLSAGSLHLLDLELAPLAELSALLLVGTLVGGLRARQSRRAMHEAQRRIAELESLQSSLADLRQQDAEARRVVAHELKTPLTSVRGLAQLLAQFDLSGPERNRVAQMVVTETARLAEMVDALLDLERLRLRDFGQDARILDLSALCLARAGYLRAGTERNIEVDVEADLRVLGDQALLERVLENLVSNAFKFSPAGSPVRLSLRSEGSMARLEVEDQGPGVPVQERGAIFGRFARGSAQGMAPGLGLGLALVADVVAWHGGTVTVEAGAEGGSLFRVRLPLIPGNAD</sequence>
<dbReference type="SMART" id="SM00388">
    <property type="entry name" value="HisKA"/>
    <property type="match status" value="1"/>
</dbReference>
<dbReference type="PROSITE" id="PS50109">
    <property type="entry name" value="HIS_KIN"/>
    <property type="match status" value="1"/>
</dbReference>
<dbReference type="InterPro" id="IPR007890">
    <property type="entry name" value="CHASE2"/>
</dbReference>
<dbReference type="InterPro" id="IPR005467">
    <property type="entry name" value="His_kinase_dom"/>
</dbReference>
<dbReference type="InterPro" id="IPR036097">
    <property type="entry name" value="HisK_dim/P_sf"/>
</dbReference>
<dbReference type="Proteomes" id="UP001165069">
    <property type="component" value="Unassembled WGS sequence"/>
</dbReference>
<dbReference type="SUPFAM" id="SSF55874">
    <property type="entry name" value="ATPase domain of HSP90 chaperone/DNA topoisomerase II/histidine kinase"/>
    <property type="match status" value="1"/>
</dbReference>
<comment type="caution">
    <text evidence="9">The sequence shown here is derived from an EMBL/GenBank/DDBJ whole genome shotgun (WGS) entry which is preliminary data.</text>
</comment>
<dbReference type="PANTHER" id="PTHR43711:SF32">
    <property type="entry name" value="SENSOR-TYPE HISTIDINE KINASE PRRB"/>
    <property type="match status" value="1"/>
</dbReference>
<dbReference type="InterPro" id="IPR036890">
    <property type="entry name" value="HATPase_C_sf"/>
</dbReference>
<dbReference type="EMBL" id="BSDE01000009">
    <property type="protein sequence ID" value="GLH74960.1"/>
    <property type="molecule type" value="Genomic_DNA"/>
</dbReference>
<dbReference type="CDD" id="cd00075">
    <property type="entry name" value="HATPase"/>
    <property type="match status" value="1"/>
</dbReference>
<dbReference type="InterPro" id="IPR003594">
    <property type="entry name" value="HATPase_dom"/>
</dbReference>
<evidence type="ECO:0000256" key="2">
    <source>
        <dbReference type="ARBA" id="ARBA00012438"/>
    </source>
</evidence>
<gene>
    <name evidence="9" type="ORF">GETHLI_34620</name>
</gene>
<keyword evidence="7" id="KW-0175">Coiled coil</keyword>
<dbReference type="InterPro" id="IPR004358">
    <property type="entry name" value="Sig_transdc_His_kin-like_C"/>
</dbReference>
<feature type="domain" description="Histidine kinase" evidence="8">
    <location>
        <begin position="370"/>
        <end position="581"/>
    </location>
</feature>
<dbReference type="InterPro" id="IPR050736">
    <property type="entry name" value="Sensor_HK_Regulatory"/>
</dbReference>
<dbReference type="PANTHER" id="PTHR43711">
    <property type="entry name" value="TWO-COMPONENT HISTIDINE KINASE"/>
    <property type="match status" value="1"/>
</dbReference>
<dbReference type="SMART" id="SM00387">
    <property type="entry name" value="HATPase_c"/>
    <property type="match status" value="1"/>
</dbReference>
<evidence type="ECO:0000256" key="6">
    <source>
        <dbReference type="ARBA" id="ARBA00023012"/>
    </source>
</evidence>
<dbReference type="Pfam" id="PF02518">
    <property type="entry name" value="HATPase_c"/>
    <property type="match status" value="1"/>
</dbReference>
<keyword evidence="10" id="KW-1185">Reference proteome</keyword>
<keyword evidence="3" id="KW-0597">Phosphoprotein</keyword>
<reference evidence="9 10" key="1">
    <citation type="journal article" date="2023" name="Antonie Van Leeuwenhoek">
        <title>Mesoterricola silvestris gen. nov., sp. nov., Mesoterricola sediminis sp. nov., Geothrix oryzae sp. nov., Geothrix edaphica sp. nov., Geothrix rubra sp. nov., and Geothrix limicola sp. nov., six novel members of Acidobacteriota isolated from soils.</title>
        <authorList>
            <person name="Itoh H."/>
            <person name="Sugisawa Y."/>
            <person name="Mise K."/>
            <person name="Xu Z."/>
            <person name="Kuniyasu M."/>
            <person name="Ushijima N."/>
            <person name="Kawano K."/>
            <person name="Kobayashi E."/>
            <person name="Shiratori Y."/>
            <person name="Masuda Y."/>
            <person name="Senoo K."/>
        </authorList>
    </citation>
    <scope>NUCLEOTIDE SEQUENCE [LARGE SCALE GENOMIC DNA]</scope>
    <source>
        <strain evidence="9 10">Red804</strain>
    </source>
</reference>
<dbReference type="SUPFAM" id="SSF47384">
    <property type="entry name" value="Homodimeric domain of signal transducing histidine kinase"/>
    <property type="match status" value="1"/>
</dbReference>
<evidence type="ECO:0000256" key="7">
    <source>
        <dbReference type="SAM" id="Coils"/>
    </source>
</evidence>
<evidence type="ECO:0000313" key="10">
    <source>
        <dbReference type="Proteomes" id="UP001165069"/>
    </source>
</evidence>
<keyword evidence="5" id="KW-0418">Kinase</keyword>
<dbReference type="Pfam" id="PF05226">
    <property type="entry name" value="CHASE2"/>
    <property type="match status" value="1"/>
</dbReference>
<proteinExistence type="predicted"/>
<feature type="coiled-coil region" evidence="7">
    <location>
        <begin position="333"/>
        <end position="370"/>
    </location>
</feature>
<evidence type="ECO:0000256" key="3">
    <source>
        <dbReference type="ARBA" id="ARBA00022553"/>
    </source>
</evidence>